<dbReference type="InterPro" id="IPR011659">
    <property type="entry name" value="WD40"/>
</dbReference>
<comment type="similarity">
    <text evidence="1">Belongs to the TolB family.</text>
</comment>
<evidence type="ECO:0000256" key="1">
    <source>
        <dbReference type="ARBA" id="ARBA00009820"/>
    </source>
</evidence>
<accession>A0ABY5AWQ5</accession>
<dbReference type="SUPFAM" id="SSF82171">
    <property type="entry name" value="DPP6 N-terminal domain-like"/>
    <property type="match status" value="1"/>
</dbReference>
<sequence length="158" mass="17869">MAISLGLGGCAGRGPEPPVALDSYYRDQQPALSGDGRLLAFVSGRDGTQSILLYDLQRQQFINLPNLNRDDAIAESPSLSYSGRYLVYLASDRGRPEIELYDRITRRTQVLSSGYRGWVRHPRISPDGRYIVFQTGRRGQWDIEIIDRGPNVELDRRQ</sequence>
<protein>
    <submittedName>
        <fullName evidence="2">Biopolymer transporter Tol</fullName>
    </submittedName>
</protein>
<proteinExistence type="inferred from homology"/>
<reference evidence="2" key="1">
    <citation type="submission" date="2022-06" db="EMBL/GenBank/DDBJ databases">
        <title>Genome sequence of Phormidium yuhuli AB48 isolated from an industrial photobioreactor environment.</title>
        <authorList>
            <person name="Qiu Y."/>
            <person name="Noonan A.J.C."/>
            <person name="Dofher K."/>
            <person name="Koch M."/>
            <person name="Kieft B."/>
            <person name="Lin X."/>
            <person name="Ziels R.M."/>
            <person name="Hallam S.J."/>
        </authorList>
    </citation>
    <scope>NUCLEOTIDE SEQUENCE</scope>
    <source>
        <strain evidence="2">AB48</strain>
    </source>
</reference>
<dbReference type="PANTHER" id="PTHR36842">
    <property type="entry name" value="PROTEIN TOLB HOMOLOG"/>
    <property type="match status" value="1"/>
</dbReference>
<gene>
    <name evidence="2" type="ORF">NEA10_14505</name>
</gene>
<dbReference type="Pfam" id="PF07676">
    <property type="entry name" value="PD40"/>
    <property type="match status" value="2"/>
</dbReference>
<evidence type="ECO:0000313" key="3">
    <source>
        <dbReference type="Proteomes" id="UP001056708"/>
    </source>
</evidence>
<keyword evidence="3" id="KW-1185">Reference proteome</keyword>
<dbReference type="EMBL" id="CP098611">
    <property type="protein sequence ID" value="USR93186.1"/>
    <property type="molecule type" value="Genomic_DNA"/>
</dbReference>
<organism evidence="2 3">
    <name type="scientific">Phormidium yuhuli AB48</name>
    <dbReference type="NCBI Taxonomy" id="2940671"/>
    <lineage>
        <taxon>Bacteria</taxon>
        <taxon>Bacillati</taxon>
        <taxon>Cyanobacteriota</taxon>
        <taxon>Cyanophyceae</taxon>
        <taxon>Oscillatoriophycideae</taxon>
        <taxon>Oscillatoriales</taxon>
        <taxon>Oscillatoriaceae</taxon>
        <taxon>Phormidium</taxon>
        <taxon>Phormidium yuhuli</taxon>
    </lineage>
</organism>
<dbReference type="InterPro" id="IPR011042">
    <property type="entry name" value="6-blade_b-propeller_TolB-like"/>
</dbReference>
<dbReference type="PANTHER" id="PTHR36842:SF2">
    <property type="entry name" value="SLR0505 PROTEIN"/>
    <property type="match status" value="1"/>
</dbReference>
<dbReference type="Proteomes" id="UP001056708">
    <property type="component" value="Chromosome"/>
</dbReference>
<name>A0ABY5AWQ5_9CYAN</name>
<evidence type="ECO:0000313" key="2">
    <source>
        <dbReference type="EMBL" id="USR93186.1"/>
    </source>
</evidence>
<dbReference type="Gene3D" id="2.120.10.30">
    <property type="entry name" value="TolB, C-terminal domain"/>
    <property type="match status" value="1"/>
</dbReference>